<dbReference type="RefSeq" id="WP_062418245.1">
    <property type="nucleotide sequence ID" value="NZ_DF967974.1"/>
</dbReference>
<feature type="signal peptide" evidence="2">
    <location>
        <begin position="1"/>
        <end position="21"/>
    </location>
</feature>
<feature type="domain" description="DUF3048" evidence="3">
    <location>
        <begin position="84"/>
        <end position="181"/>
    </location>
</feature>
<dbReference type="InterPro" id="IPR023158">
    <property type="entry name" value="YerB-like_sf"/>
</dbReference>
<evidence type="ECO:0008006" key="7">
    <source>
        <dbReference type="Google" id="ProtNLM"/>
    </source>
</evidence>
<keyword evidence="2" id="KW-0732">Signal</keyword>
<name>A0A0P6Y1M2_9CHLR</name>
<dbReference type="PROSITE" id="PS51257">
    <property type="entry name" value="PROKAR_LIPOPROTEIN"/>
    <property type="match status" value="1"/>
</dbReference>
<gene>
    <name evidence="5" type="ORF">ADN01_08650</name>
</gene>
<protein>
    <recommendedName>
        <fullName evidence="7">DUF3048 domain-containing protein</fullName>
    </recommendedName>
</protein>
<dbReference type="InterPro" id="IPR035328">
    <property type="entry name" value="DUF3048_C"/>
</dbReference>
<evidence type="ECO:0000259" key="3">
    <source>
        <dbReference type="Pfam" id="PF11258"/>
    </source>
</evidence>
<proteinExistence type="predicted"/>
<dbReference type="Pfam" id="PF11258">
    <property type="entry name" value="DUF3048"/>
    <property type="match status" value="1"/>
</dbReference>
<sequence length="401" mass="43274">MKNPRLWWFALCLSLMLSSCAAPTPVTIPSAPPTLAAAPSAVPTQTPSSTPTFTPPPTASPVPSLTALPQAVGPSNFPAAVNPLTGLPVSDPALLSRPPVFVKIANFPRESRPQSGLAKADLVFNDYIGEGTDRFTAVYYGQDAAKVGPIRSARRVDAQLVRMYQGILAYAGADPERVFPLLDRYLGQRAVNAAPATCPALCDVGPHTVFSVFTDTALLSRYAAEERKLAPARPILDGMAFDPQPPSGGLEGAQVSVTFNAFNKGLWKYDSASQRYLRWQESVGEENSISMLPLTDRAAGVQLAFDNVIIAFAPYQTIAPTLHDITIWYNQDGRRAVLFRNGTAFEGLWRAPSADRPMQFWTPQGQPLALKPGNTWIVLAGVSSTLTQDAPGIWNMTFYTP</sequence>
<dbReference type="STRING" id="229921.ADN01_08650"/>
<dbReference type="AlphaFoldDB" id="A0A0P6Y1M2"/>
<comment type="caution">
    <text evidence="5">The sequence shown here is derived from an EMBL/GenBank/DDBJ whole genome shotgun (WGS) entry which is preliminary data.</text>
</comment>
<feature type="domain" description="DUF3048" evidence="4">
    <location>
        <begin position="256"/>
        <end position="377"/>
    </location>
</feature>
<dbReference type="OrthoDB" id="9779102at2"/>
<feature type="chain" id="PRO_5006133311" description="DUF3048 domain-containing protein" evidence="2">
    <location>
        <begin position="22"/>
        <end position="401"/>
    </location>
</feature>
<dbReference type="Gene3D" id="3.50.90.10">
    <property type="entry name" value="YerB-like"/>
    <property type="match status" value="1"/>
</dbReference>
<dbReference type="Proteomes" id="UP000050501">
    <property type="component" value="Unassembled WGS sequence"/>
</dbReference>
<evidence type="ECO:0000256" key="2">
    <source>
        <dbReference type="SAM" id="SignalP"/>
    </source>
</evidence>
<keyword evidence="6" id="KW-1185">Reference proteome</keyword>
<dbReference type="InterPro" id="IPR021416">
    <property type="entry name" value="DUF3048_N"/>
</dbReference>
<dbReference type="SUPFAM" id="SSF159774">
    <property type="entry name" value="YerB-like"/>
    <property type="match status" value="1"/>
</dbReference>
<organism evidence="5 6">
    <name type="scientific">Levilinea saccharolytica</name>
    <dbReference type="NCBI Taxonomy" id="229921"/>
    <lineage>
        <taxon>Bacteria</taxon>
        <taxon>Bacillati</taxon>
        <taxon>Chloroflexota</taxon>
        <taxon>Anaerolineae</taxon>
        <taxon>Anaerolineales</taxon>
        <taxon>Anaerolineaceae</taxon>
        <taxon>Levilinea</taxon>
    </lineage>
</organism>
<evidence type="ECO:0000256" key="1">
    <source>
        <dbReference type="SAM" id="MobiDB-lite"/>
    </source>
</evidence>
<feature type="compositionally biased region" description="Low complexity" evidence="1">
    <location>
        <begin position="35"/>
        <end position="52"/>
    </location>
</feature>
<dbReference type="Pfam" id="PF17479">
    <property type="entry name" value="DUF3048_C"/>
    <property type="match status" value="1"/>
</dbReference>
<evidence type="ECO:0000313" key="5">
    <source>
        <dbReference type="EMBL" id="KPL82972.1"/>
    </source>
</evidence>
<reference evidence="5 6" key="1">
    <citation type="submission" date="2015-07" db="EMBL/GenBank/DDBJ databases">
        <title>Genome sequence of Levilinea saccharolytica DSM 16555.</title>
        <authorList>
            <person name="Hemp J."/>
            <person name="Ward L.M."/>
            <person name="Pace L.A."/>
            <person name="Fischer W.W."/>
        </authorList>
    </citation>
    <scope>NUCLEOTIDE SEQUENCE [LARGE SCALE GENOMIC DNA]</scope>
    <source>
        <strain evidence="5 6">KIBI-1</strain>
    </source>
</reference>
<evidence type="ECO:0000259" key="4">
    <source>
        <dbReference type="Pfam" id="PF17479"/>
    </source>
</evidence>
<dbReference type="EMBL" id="LGCM01000033">
    <property type="protein sequence ID" value="KPL82972.1"/>
    <property type="molecule type" value="Genomic_DNA"/>
</dbReference>
<evidence type="ECO:0000313" key="6">
    <source>
        <dbReference type="Proteomes" id="UP000050501"/>
    </source>
</evidence>
<accession>A0A0P6Y1M2</accession>
<feature type="region of interest" description="Disordered" evidence="1">
    <location>
        <begin position="35"/>
        <end position="67"/>
    </location>
</feature>